<dbReference type="AlphaFoldDB" id="A0A6L2JIS6"/>
<protein>
    <submittedName>
        <fullName evidence="2">Uncharacterized protein</fullName>
    </submittedName>
</protein>
<name>A0A6L2JIS6_TANCI</name>
<sequence>MSLIYDVKSTLTQTALDAFCQKYHIPDVVHPGLPTPNKSIHDSPVGKIGVYTSFLLLPPLRSLTLTSYAAFTVMFQPLGCSVANGSFFLYSSCGSYHGANRRRQIEEGQVSLLESIEGRVIPLAGGNKHGGQNDNVEVDGPHNLNEEGSDAEQENRPEGDDRKAASGASGSNIPPKKLKEDHDISGDAGASIAATTVPFVTSFVTVTPKREGSGHTDLFAGLIFKLQLREPFSDFASLSTAGPNSAGPSNPRGTELSADTFYVSQEMDFETLQQIYIPKWNAINDSVLDDPEGYTQDIVFMLGEGLNEGIDTWLFVSMRLMSEGMDDKGLRFVHYL</sequence>
<reference evidence="2" key="1">
    <citation type="journal article" date="2019" name="Sci. Rep.">
        <title>Draft genome of Tanacetum cinerariifolium, the natural source of mosquito coil.</title>
        <authorList>
            <person name="Yamashiro T."/>
            <person name="Shiraishi A."/>
            <person name="Satake H."/>
            <person name="Nakayama K."/>
        </authorList>
    </citation>
    <scope>NUCLEOTIDE SEQUENCE</scope>
</reference>
<comment type="caution">
    <text evidence="2">The sequence shown here is derived from an EMBL/GenBank/DDBJ whole genome shotgun (WGS) entry which is preliminary data.</text>
</comment>
<proteinExistence type="predicted"/>
<gene>
    <name evidence="2" type="ORF">Tci_008627</name>
</gene>
<evidence type="ECO:0000256" key="1">
    <source>
        <dbReference type="SAM" id="MobiDB-lite"/>
    </source>
</evidence>
<evidence type="ECO:0000313" key="2">
    <source>
        <dbReference type="EMBL" id="GEU36649.1"/>
    </source>
</evidence>
<feature type="compositionally biased region" description="Basic and acidic residues" evidence="1">
    <location>
        <begin position="153"/>
        <end position="164"/>
    </location>
</feature>
<feature type="region of interest" description="Disordered" evidence="1">
    <location>
        <begin position="123"/>
        <end position="184"/>
    </location>
</feature>
<organism evidence="2">
    <name type="scientific">Tanacetum cinerariifolium</name>
    <name type="common">Dalmatian daisy</name>
    <name type="synonym">Chrysanthemum cinerariifolium</name>
    <dbReference type="NCBI Taxonomy" id="118510"/>
    <lineage>
        <taxon>Eukaryota</taxon>
        <taxon>Viridiplantae</taxon>
        <taxon>Streptophyta</taxon>
        <taxon>Embryophyta</taxon>
        <taxon>Tracheophyta</taxon>
        <taxon>Spermatophyta</taxon>
        <taxon>Magnoliopsida</taxon>
        <taxon>eudicotyledons</taxon>
        <taxon>Gunneridae</taxon>
        <taxon>Pentapetalae</taxon>
        <taxon>asterids</taxon>
        <taxon>campanulids</taxon>
        <taxon>Asterales</taxon>
        <taxon>Asteraceae</taxon>
        <taxon>Asteroideae</taxon>
        <taxon>Anthemideae</taxon>
        <taxon>Anthemidinae</taxon>
        <taxon>Tanacetum</taxon>
    </lineage>
</organism>
<accession>A0A6L2JIS6</accession>
<dbReference type="EMBL" id="BKCJ010000834">
    <property type="protein sequence ID" value="GEU36649.1"/>
    <property type="molecule type" value="Genomic_DNA"/>
</dbReference>